<dbReference type="PANTHER" id="PTHR30175:SF3">
    <property type="entry name" value="PTS SYSTEM N-ACETYLMURAMIC ACID-SPECIFIC EIIBC COMPONENT"/>
    <property type="match status" value="1"/>
</dbReference>
<evidence type="ECO:0000256" key="3">
    <source>
        <dbReference type="ARBA" id="ARBA00022475"/>
    </source>
</evidence>
<evidence type="ECO:0000256" key="12">
    <source>
        <dbReference type="SAM" id="Phobius"/>
    </source>
</evidence>
<protein>
    <submittedName>
        <fullName evidence="15">PTS transporter subunit EIIC</fullName>
    </submittedName>
</protein>
<gene>
    <name evidence="15" type="ORF">QYF49_05510</name>
</gene>
<evidence type="ECO:0000256" key="1">
    <source>
        <dbReference type="ARBA" id="ARBA00004651"/>
    </source>
</evidence>
<keyword evidence="7 12" id="KW-0812">Transmembrane</keyword>
<dbReference type="Gene3D" id="3.30.1360.60">
    <property type="entry name" value="Glucose permease domain IIB"/>
    <property type="match status" value="1"/>
</dbReference>
<dbReference type="PANTHER" id="PTHR30175">
    <property type="entry name" value="PHOSPHOTRANSFERASE SYSTEM TRANSPORT PROTEIN"/>
    <property type="match status" value="1"/>
</dbReference>
<keyword evidence="5" id="KW-0808">Transferase</keyword>
<dbReference type="Pfam" id="PF02378">
    <property type="entry name" value="PTS_EIIC"/>
    <property type="match status" value="1"/>
</dbReference>
<keyword evidence="2" id="KW-0813">Transport</keyword>
<keyword evidence="6" id="KW-0598">Phosphotransferase system</keyword>
<evidence type="ECO:0000313" key="16">
    <source>
        <dbReference type="Proteomes" id="UP001168694"/>
    </source>
</evidence>
<feature type="transmembrane region" description="Helical" evidence="12">
    <location>
        <begin position="401"/>
        <end position="420"/>
    </location>
</feature>
<evidence type="ECO:0000259" key="13">
    <source>
        <dbReference type="PROSITE" id="PS51098"/>
    </source>
</evidence>
<name>A0ABT8E3K0_9BACL</name>
<evidence type="ECO:0000256" key="5">
    <source>
        <dbReference type="ARBA" id="ARBA00022679"/>
    </source>
</evidence>
<keyword evidence="3" id="KW-1003">Cell membrane</keyword>
<sequence>MTMKKEQLMAQQITEKLGGAENIQNLTYCMTRLRVTPKDESKVDRAGIKEIDGVMGVVGDETLQIIVGPGTVNRVADEMSRKTGLQVSALDADGDDDLAKTTKEEINRKNATPFKLFLRKIASIFIPLIPAIVGSGLIAGITNVLVRSGVPKNVPLMQMLDMIGWGLFGYLAIFVGINTAKEFGGTPALGGAAGIMLINPALANITLFGEKLLPGRGGLIGVMLAAAFIAWSEKRIRRFVPAAVDIIVTPTLALLATGIATLFVLQPVGGFISDLITKGLLNLLDIGGIFAGLVLAGTFLPLVVTGLHQGLTPVHMELLNSIKVDPLLPILAMGGAGQVGAAFAIYFKTKNAKLKRVIKGGLPVGILGIGEPLIFGVTLPLGRPFLTACLGAAVGGAFQAFFKIGTVAIGVSGLPLAFLIKNTNQIVLYIVGLVIAYIFGFIFTWLFGYKESMAKNI</sequence>
<dbReference type="Pfam" id="PF00367">
    <property type="entry name" value="PTS_EIIB"/>
    <property type="match status" value="1"/>
</dbReference>
<feature type="transmembrane region" description="Helical" evidence="12">
    <location>
        <begin position="286"/>
        <end position="307"/>
    </location>
</feature>
<dbReference type="InterPro" id="IPR001996">
    <property type="entry name" value="PTS_IIB_1"/>
</dbReference>
<evidence type="ECO:0000256" key="9">
    <source>
        <dbReference type="ARBA" id="ARBA00022989"/>
    </source>
</evidence>
<organism evidence="15 16">
    <name type="scientific">Fictibacillus terranigra</name>
    <dbReference type="NCBI Taxonomy" id="3058424"/>
    <lineage>
        <taxon>Bacteria</taxon>
        <taxon>Bacillati</taxon>
        <taxon>Bacillota</taxon>
        <taxon>Bacilli</taxon>
        <taxon>Bacillales</taxon>
        <taxon>Fictibacillaceae</taxon>
        <taxon>Fictibacillus</taxon>
    </lineage>
</organism>
<dbReference type="EMBL" id="JAUHLN010000001">
    <property type="protein sequence ID" value="MDN4072486.1"/>
    <property type="molecule type" value="Genomic_DNA"/>
</dbReference>
<evidence type="ECO:0000256" key="6">
    <source>
        <dbReference type="ARBA" id="ARBA00022683"/>
    </source>
</evidence>
<feature type="domain" description="PTS EIIC type-1" evidence="14">
    <location>
        <begin position="119"/>
        <end position="457"/>
    </location>
</feature>
<dbReference type="InterPro" id="IPR050558">
    <property type="entry name" value="PTS_Sugar-Specific_Components"/>
</dbReference>
<keyword evidence="8" id="KW-0418">Kinase</keyword>
<reference evidence="15" key="1">
    <citation type="submission" date="2023-06" db="EMBL/GenBank/DDBJ databases">
        <title>Draft Genome Sequences of Representative Paenibacillus Polymyxa, Bacillus cereus, Fictibacillus sp., and Brevibacillus agri Strains Isolated from Amazonian Dark Earth.</title>
        <authorList>
            <person name="Pellegrinetti T.A."/>
            <person name="Cunha I.C.M."/>
            <person name="Chaves M.G."/>
            <person name="Freitas A.S."/>
            <person name="Silva A.V.R."/>
            <person name="Tsai S.M."/>
            <person name="Mendes L.W."/>
        </authorList>
    </citation>
    <scope>NUCLEOTIDE SEQUENCE</scope>
    <source>
        <strain evidence="15">CENA-BCM004</strain>
    </source>
</reference>
<evidence type="ECO:0000256" key="10">
    <source>
        <dbReference type="ARBA" id="ARBA00023136"/>
    </source>
</evidence>
<evidence type="ECO:0000259" key="14">
    <source>
        <dbReference type="PROSITE" id="PS51103"/>
    </source>
</evidence>
<dbReference type="SUPFAM" id="SSF55604">
    <property type="entry name" value="Glucose permease domain IIB"/>
    <property type="match status" value="1"/>
</dbReference>
<keyword evidence="4" id="KW-0762">Sugar transport</keyword>
<evidence type="ECO:0000256" key="11">
    <source>
        <dbReference type="PROSITE-ProRule" id="PRU00421"/>
    </source>
</evidence>
<comment type="caution">
    <text evidence="15">The sequence shown here is derived from an EMBL/GenBank/DDBJ whole genome shotgun (WGS) entry which is preliminary data.</text>
</comment>
<feature type="transmembrane region" description="Helical" evidence="12">
    <location>
        <begin position="327"/>
        <end position="347"/>
    </location>
</feature>
<dbReference type="PROSITE" id="PS51103">
    <property type="entry name" value="PTS_EIIC_TYPE_1"/>
    <property type="match status" value="1"/>
</dbReference>
<keyword evidence="10 12" id="KW-0472">Membrane</keyword>
<dbReference type="InterPro" id="IPR013013">
    <property type="entry name" value="PTS_EIIC_1"/>
</dbReference>
<evidence type="ECO:0000256" key="7">
    <source>
        <dbReference type="ARBA" id="ARBA00022692"/>
    </source>
</evidence>
<feature type="transmembrane region" description="Helical" evidence="12">
    <location>
        <begin position="243"/>
        <end position="266"/>
    </location>
</feature>
<feature type="active site" description="Phosphocysteine intermediate; for EIIB activity" evidence="11">
    <location>
        <position position="29"/>
    </location>
</feature>
<comment type="subcellular location">
    <subcellularLocation>
        <location evidence="1">Cell membrane</location>
        <topology evidence="1">Multi-pass membrane protein</topology>
    </subcellularLocation>
</comment>
<dbReference type="InterPro" id="IPR036878">
    <property type="entry name" value="Glu_permease_IIB"/>
</dbReference>
<dbReference type="CDD" id="cd00212">
    <property type="entry name" value="PTS_IIB_glc"/>
    <property type="match status" value="1"/>
</dbReference>
<feature type="transmembrane region" description="Helical" evidence="12">
    <location>
        <begin position="121"/>
        <end position="142"/>
    </location>
</feature>
<evidence type="ECO:0000313" key="15">
    <source>
        <dbReference type="EMBL" id="MDN4072486.1"/>
    </source>
</evidence>
<evidence type="ECO:0000256" key="4">
    <source>
        <dbReference type="ARBA" id="ARBA00022597"/>
    </source>
</evidence>
<feature type="transmembrane region" description="Helical" evidence="12">
    <location>
        <begin position="187"/>
        <end position="207"/>
    </location>
</feature>
<dbReference type="InterPro" id="IPR003352">
    <property type="entry name" value="PTS_EIIC"/>
</dbReference>
<proteinExistence type="predicted"/>
<evidence type="ECO:0000256" key="2">
    <source>
        <dbReference type="ARBA" id="ARBA00022448"/>
    </source>
</evidence>
<feature type="transmembrane region" description="Helical" evidence="12">
    <location>
        <begin position="426"/>
        <end position="447"/>
    </location>
</feature>
<evidence type="ECO:0000256" key="8">
    <source>
        <dbReference type="ARBA" id="ARBA00022777"/>
    </source>
</evidence>
<feature type="domain" description="PTS EIIB type-1" evidence="13">
    <location>
        <begin position="7"/>
        <end position="89"/>
    </location>
</feature>
<keyword evidence="16" id="KW-1185">Reference proteome</keyword>
<feature type="transmembrane region" description="Helical" evidence="12">
    <location>
        <begin position="162"/>
        <end position="180"/>
    </location>
</feature>
<keyword evidence="9 12" id="KW-1133">Transmembrane helix</keyword>
<feature type="transmembrane region" description="Helical" evidence="12">
    <location>
        <begin position="213"/>
        <end position="231"/>
    </location>
</feature>
<dbReference type="Proteomes" id="UP001168694">
    <property type="component" value="Unassembled WGS sequence"/>
</dbReference>
<dbReference type="InterPro" id="IPR018113">
    <property type="entry name" value="PTrfase_EIIB_Cys"/>
</dbReference>
<dbReference type="PROSITE" id="PS51098">
    <property type="entry name" value="PTS_EIIB_TYPE_1"/>
    <property type="match status" value="1"/>
</dbReference>
<accession>A0ABT8E3K0</accession>